<protein>
    <submittedName>
        <fullName evidence="3">Glutathione S-transferase</fullName>
    </submittedName>
</protein>
<dbReference type="CDD" id="cd03057">
    <property type="entry name" value="GST_N_Beta"/>
    <property type="match status" value="1"/>
</dbReference>
<dbReference type="SFLD" id="SFLDG01150">
    <property type="entry name" value="Main.1:_Beta-like"/>
    <property type="match status" value="1"/>
</dbReference>
<dbReference type="SFLD" id="SFLDG00358">
    <property type="entry name" value="Main_(cytGST)"/>
    <property type="match status" value="1"/>
</dbReference>
<dbReference type="CDD" id="cd03188">
    <property type="entry name" value="GST_C_Beta"/>
    <property type="match status" value="1"/>
</dbReference>
<dbReference type="Gene3D" id="3.40.30.10">
    <property type="entry name" value="Glutaredoxin"/>
    <property type="match status" value="1"/>
</dbReference>
<dbReference type="Pfam" id="PF02798">
    <property type="entry name" value="GST_N"/>
    <property type="match status" value="1"/>
</dbReference>
<accession>A0ABQ1IBW6</accession>
<dbReference type="Proteomes" id="UP000603352">
    <property type="component" value="Unassembled WGS sequence"/>
</dbReference>
<feature type="domain" description="GST C-terminal" evidence="2">
    <location>
        <begin position="87"/>
        <end position="208"/>
    </location>
</feature>
<dbReference type="EMBL" id="BMDZ01000007">
    <property type="protein sequence ID" value="GGB30915.1"/>
    <property type="molecule type" value="Genomic_DNA"/>
</dbReference>
<dbReference type="Pfam" id="PF13410">
    <property type="entry name" value="GST_C_2"/>
    <property type="match status" value="1"/>
</dbReference>
<dbReference type="InterPro" id="IPR040079">
    <property type="entry name" value="Glutathione_S-Trfase"/>
</dbReference>
<evidence type="ECO:0000313" key="3">
    <source>
        <dbReference type="EMBL" id="GGB30915.1"/>
    </source>
</evidence>
<dbReference type="InterPro" id="IPR036282">
    <property type="entry name" value="Glutathione-S-Trfase_C_sf"/>
</dbReference>
<proteinExistence type="predicted"/>
<dbReference type="InterPro" id="IPR010987">
    <property type="entry name" value="Glutathione-S-Trfase_C-like"/>
</dbReference>
<dbReference type="PROSITE" id="PS50405">
    <property type="entry name" value="GST_CTER"/>
    <property type="match status" value="1"/>
</dbReference>
<dbReference type="RefSeq" id="WP_188575599.1">
    <property type="nucleotide sequence ID" value="NZ_BMDZ01000007.1"/>
</dbReference>
<dbReference type="SFLD" id="SFLDS00019">
    <property type="entry name" value="Glutathione_Transferase_(cytos"/>
    <property type="match status" value="1"/>
</dbReference>
<dbReference type="SUPFAM" id="SSF47616">
    <property type="entry name" value="GST C-terminal domain-like"/>
    <property type="match status" value="1"/>
</dbReference>
<reference evidence="4" key="1">
    <citation type="journal article" date="2019" name="Int. J. Syst. Evol. Microbiol.">
        <title>The Global Catalogue of Microorganisms (GCM) 10K type strain sequencing project: providing services to taxonomists for standard genome sequencing and annotation.</title>
        <authorList>
            <consortium name="The Broad Institute Genomics Platform"/>
            <consortium name="The Broad Institute Genome Sequencing Center for Infectious Disease"/>
            <person name="Wu L."/>
            <person name="Ma J."/>
        </authorList>
    </citation>
    <scope>NUCLEOTIDE SEQUENCE [LARGE SCALE GENOMIC DNA]</scope>
    <source>
        <strain evidence="4">CGMCC 1.10188</strain>
    </source>
</reference>
<evidence type="ECO:0000313" key="4">
    <source>
        <dbReference type="Proteomes" id="UP000603352"/>
    </source>
</evidence>
<dbReference type="PROSITE" id="PS50404">
    <property type="entry name" value="GST_NTER"/>
    <property type="match status" value="1"/>
</dbReference>
<dbReference type="SUPFAM" id="SSF52833">
    <property type="entry name" value="Thioredoxin-like"/>
    <property type="match status" value="1"/>
</dbReference>
<dbReference type="InterPro" id="IPR036249">
    <property type="entry name" value="Thioredoxin-like_sf"/>
</dbReference>
<sequence length="208" mass="22735">MLLYFKPGACSLASRITLTEIGRDFDAIKVDTETARTAMGTDYLTVNPKGYVPALEIEPGVILTENAAILQYLADIAPEAAIAPAAGTIERVRLQEWLNFTASELHKSFSPWFSGRTLEDDETSRAEAMLFRRIGDVERALSDGRPFILGPTFTIADAYLFVVLNWSKFIDISLARWPAVAAYVGRIGSRPAVRAALVAEGLIQPEAA</sequence>
<dbReference type="NCBIfam" id="NF007831">
    <property type="entry name" value="PRK10542.1"/>
    <property type="match status" value="1"/>
</dbReference>
<organism evidence="3 4">
    <name type="scientific">Tistrella bauzanensis</name>
    <dbReference type="NCBI Taxonomy" id="657419"/>
    <lineage>
        <taxon>Bacteria</taxon>
        <taxon>Pseudomonadati</taxon>
        <taxon>Pseudomonadota</taxon>
        <taxon>Alphaproteobacteria</taxon>
        <taxon>Geminicoccales</taxon>
        <taxon>Geminicoccaceae</taxon>
        <taxon>Tistrella</taxon>
    </lineage>
</organism>
<gene>
    <name evidence="3" type="ORF">GCM10011505_10370</name>
</gene>
<keyword evidence="4" id="KW-1185">Reference proteome</keyword>
<comment type="caution">
    <text evidence="3">The sequence shown here is derived from an EMBL/GenBank/DDBJ whole genome shotgun (WGS) entry which is preliminary data.</text>
</comment>
<dbReference type="PANTHER" id="PTHR44051:SF8">
    <property type="entry name" value="GLUTATHIONE S-TRANSFERASE GSTA"/>
    <property type="match status" value="1"/>
</dbReference>
<evidence type="ECO:0000259" key="2">
    <source>
        <dbReference type="PROSITE" id="PS50405"/>
    </source>
</evidence>
<dbReference type="InterPro" id="IPR004045">
    <property type="entry name" value="Glutathione_S-Trfase_N"/>
</dbReference>
<feature type="domain" description="GST N-terminal" evidence="1">
    <location>
        <begin position="1"/>
        <end position="81"/>
    </location>
</feature>
<evidence type="ECO:0000259" key="1">
    <source>
        <dbReference type="PROSITE" id="PS50404"/>
    </source>
</evidence>
<dbReference type="Gene3D" id="1.20.1050.10">
    <property type="match status" value="1"/>
</dbReference>
<name>A0ABQ1IBW6_9PROT</name>
<dbReference type="PANTHER" id="PTHR44051">
    <property type="entry name" value="GLUTATHIONE S-TRANSFERASE-RELATED"/>
    <property type="match status" value="1"/>
</dbReference>